<protein>
    <submittedName>
        <fullName evidence="2">Uncharacterized protein</fullName>
    </submittedName>
</protein>
<evidence type="ECO:0000313" key="3">
    <source>
        <dbReference type="Proteomes" id="UP001154282"/>
    </source>
</evidence>
<evidence type="ECO:0000313" key="2">
    <source>
        <dbReference type="EMBL" id="CAI0466950.1"/>
    </source>
</evidence>
<comment type="caution">
    <text evidence="2">The sequence shown here is derived from an EMBL/GenBank/DDBJ whole genome shotgun (WGS) entry which is preliminary data.</text>
</comment>
<gene>
    <name evidence="2" type="ORF">LITE_LOCUS37253</name>
</gene>
<proteinExistence type="predicted"/>
<feature type="compositionally biased region" description="Polar residues" evidence="1">
    <location>
        <begin position="1"/>
        <end position="21"/>
    </location>
</feature>
<evidence type="ECO:0000256" key="1">
    <source>
        <dbReference type="SAM" id="MobiDB-lite"/>
    </source>
</evidence>
<feature type="region of interest" description="Disordered" evidence="1">
    <location>
        <begin position="1"/>
        <end position="23"/>
    </location>
</feature>
<accession>A0AAV0P8P1</accession>
<reference evidence="2" key="1">
    <citation type="submission" date="2022-08" db="EMBL/GenBank/DDBJ databases">
        <authorList>
            <person name="Gutierrez-Valencia J."/>
        </authorList>
    </citation>
    <scope>NUCLEOTIDE SEQUENCE</scope>
</reference>
<dbReference type="EMBL" id="CAMGYJ010000008">
    <property type="protein sequence ID" value="CAI0466950.1"/>
    <property type="molecule type" value="Genomic_DNA"/>
</dbReference>
<organism evidence="2 3">
    <name type="scientific">Linum tenue</name>
    <dbReference type="NCBI Taxonomy" id="586396"/>
    <lineage>
        <taxon>Eukaryota</taxon>
        <taxon>Viridiplantae</taxon>
        <taxon>Streptophyta</taxon>
        <taxon>Embryophyta</taxon>
        <taxon>Tracheophyta</taxon>
        <taxon>Spermatophyta</taxon>
        <taxon>Magnoliopsida</taxon>
        <taxon>eudicotyledons</taxon>
        <taxon>Gunneridae</taxon>
        <taxon>Pentapetalae</taxon>
        <taxon>rosids</taxon>
        <taxon>fabids</taxon>
        <taxon>Malpighiales</taxon>
        <taxon>Linaceae</taxon>
        <taxon>Linum</taxon>
    </lineage>
</organism>
<keyword evidence="3" id="KW-1185">Reference proteome</keyword>
<dbReference type="Proteomes" id="UP001154282">
    <property type="component" value="Unassembled WGS sequence"/>
</dbReference>
<sequence length="93" mass="9990">MSQSSTSATKGSRSCCSSAATPTRWISTSTCRSRSSRARWRGFIGFGEAPSRRRMLSGAGGGGCSYVGLKLGFSNFFLFPVVNFFISNLETVD</sequence>
<name>A0AAV0P8P1_9ROSI</name>
<dbReference type="AlphaFoldDB" id="A0AAV0P8P1"/>